<dbReference type="Proteomes" id="UP000676079">
    <property type="component" value="Chromosome"/>
</dbReference>
<keyword evidence="2" id="KW-1185">Reference proteome</keyword>
<evidence type="ECO:0000313" key="2">
    <source>
        <dbReference type="Proteomes" id="UP000676079"/>
    </source>
</evidence>
<proteinExistence type="predicted"/>
<dbReference type="EMBL" id="CP074133">
    <property type="protein sequence ID" value="QUX20349.1"/>
    <property type="molecule type" value="Genomic_DNA"/>
</dbReference>
<reference evidence="1 2" key="1">
    <citation type="submission" date="2021-05" db="EMBL/GenBank/DDBJ databases">
        <title>Direct Submission.</title>
        <authorList>
            <person name="Li K."/>
            <person name="Gao J."/>
        </authorList>
    </citation>
    <scope>NUCLEOTIDE SEQUENCE [LARGE SCALE GENOMIC DNA]</scope>
    <source>
        <strain evidence="1 2">Mg02</strain>
    </source>
</reference>
<gene>
    <name evidence="1" type="ORF">KGD84_17630</name>
</gene>
<organism evidence="1 2">
    <name type="scientific">Nocardiopsis changdeensis</name>
    <dbReference type="NCBI Taxonomy" id="2831969"/>
    <lineage>
        <taxon>Bacteria</taxon>
        <taxon>Bacillati</taxon>
        <taxon>Actinomycetota</taxon>
        <taxon>Actinomycetes</taxon>
        <taxon>Streptosporangiales</taxon>
        <taxon>Nocardiopsidaceae</taxon>
        <taxon>Nocardiopsis</taxon>
    </lineage>
</organism>
<sequence>MIRATRTGHPCEGVVHADHLPASVNLTTAANDGWVIEAITDLPGDLNLPGDAARLLAAVQATDLPWTLTQRPPRTGAGVETVIDIRDIDPQGGWSNPWKDWKWDTCGALSSYITLSRALELLADHTKKKAA</sequence>
<accession>A0ABX8BE85</accession>
<protein>
    <submittedName>
        <fullName evidence="1">Uncharacterized protein</fullName>
    </submittedName>
</protein>
<evidence type="ECO:0000313" key="1">
    <source>
        <dbReference type="EMBL" id="QUX20349.1"/>
    </source>
</evidence>
<dbReference type="RefSeq" id="WP_220561544.1">
    <property type="nucleotide sequence ID" value="NZ_CP074133.1"/>
</dbReference>
<name>A0ABX8BE85_9ACTN</name>